<organism evidence="2 3">
    <name type="scientific">Thermococcus barossii</name>
    <dbReference type="NCBI Taxonomy" id="54077"/>
    <lineage>
        <taxon>Archaea</taxon>
        <taxon>Methanobacteriati</taxon>
        <taxon>Methanobacteriota</taxon>
        <taxon>Thermococci</taxon>
        <taxon>Thermococcales</taxon>
        <taxon>Thermococcaceae</taxon>
        <taxon>Thermococcus</taxon>
    </lineage>
</organism>
<gene>
    <name evidence="2" type="ORF">A3L01_00155</name>
</gene>
<dbReference type="AlphaFoldDB" id="A0A2Z2MEA8"/>
<evidence type="ECO:0000313" key="2">
    <source>
        <dbReference type="EMBL" id="ASJ03859.1"/>
    </source>
</evidence>
<dbReference type="EMBL" id="CP015101">
    <property type="protein sequence ID" value="ASJ03859.1"/>
    <property type="molecule type" value="Genomic_DNA"/>
</dbReference>
<evidence type="ECO:0000259" key="1">
    <source>
        <dbReference type="Pfam" id="PF10102"/>
    </source>
</evidence>
<accession>A0A2Z2MEA8</accession>
<dbReference type="Pfam" id="PF10102">
    <property type="entry name" value="DUF2341"/>
    <property type="match status" value="1"/>
</dbReference>
<dbReference type="OrthoDB" id="101984at2157"/>
<proteinExistence type="predicted"/>
<sequence length="1116" mass="125715">MRKRRAFLMNSTVILLLIPLMLLLATYEDVSSQIIMSQSERTQVERTYRTVSYVEMDFQRTLEISGKRAIVTIVDYIANTRNFLDPNDPNGMANATIRDLILYGQSGNIPSNYSERLMKDQTVLGWLGNMSHELERQGYELRIANKTLDEIRAMSTSQLSNFLRSNIELTVAPLDAFRIVIKAKIKDVTIADVSGKVVYSGPIPREKYIYSVVPIENLEDPLFSALTYGRYYRSIEPCNYTFPELIDRPIKALYGNGTSQEDHVLGKYSSTAWDSGHIFYGNAYPGDGADGYVLRSGDITTIASPVIVNTTLNGVPISPLEVFSDDDIGVLVFGNVSATTHWCNYNYKWRVNITIPSYADGSLVLLKIPTSTFPNIYHTDGTASMVIYEKSDTTCIPVPFWIEYWGTSYAWIWIKTSGTDYTVYFTDDSSYATDGYDKQSLFWLIDTFDDPTLTPVLWNNLSNAYLDGDGHLVVPAGTKKLALQTVNAINGQFFVRFRMKPGDTAQDFDGGVETEFNYTKNVLKVVVNYDGPQLDSYTNIQIPIDLSATNVSGINADPVTNRAEIKVYSDKNLQSEIPFWIERWDSTGARVWVKTNLTYLGSSGGTYQYTATVYIEYNTGTLTRGDGREVFEFFEDFENPSEWGLWDDYRNGNLSITSLYVHDGNYAMSKLLNNDPNGGYRPIGKTLGRGIILEYWDYRINTSGGRLDRVGVIDNNGNGYGAMFRPDNGYVGIDVRTGYSGNLQRTSGSTYGINYWYFVRFEIKTDGTLHVEVYDEDGNLMGSYTRSDNTYNTFTRVYIFGGHDYAIDDMRIRKYLDESYLTYSVTVPQYPEKVEFIDDNPGFSDHGGDTLAVLENWSNSIDSDNPTVLNDYHRYQIVFDPGLSGTDFEFTDVDSSFRSTTASVNKEAVTPAKVGIVTDGQTDAYFDWIVIGEMPYYTTDSITATGVENAPPSTGGYNSRAYDVQPLISCIIDQKYFGTYAGVSFFERLENSRVNHAKYFQLAKKMQDELGMKYGGEYYPIGLVSFMVPNADYDRKLFDIFNNFGISIEEGQSSVDYYFLNYYFGSMAKTTGYRVWGISYGTSVLTGDLTVVPFFMDNQTATAILGPTGADDLLKR</sequence>
<feature type="domain" description="DUF2341" evidence="1">
    <location>
        <begin position="565"/>
        <end position="642"/>
    </location>
</feature>
<reference evidence="2 3" key="1">
    <citation type="submission" date="2016-04" db="EMBL/GenBank/DDBJ databases">
        <title>Complete genome sequence of Thermococcus barossii type strain SHCK-94.</title>
        <authorList>
            <person name="Oger P.M."/>
        </authorList>
    </citation>
    <scope>NUCLEOTIDE SEQUENCE [LARGE SCALE GENOMIC DNA]</scope>
    <source>
        <strain evidence="2 3">SHCK-94</strain>
    </source>
</reference>
<dbReference type="Proteomes" id="UP000250272">
    <property type="component" value="Chromosome"/>
</dbReference>
<name>A0A2Z2MEA8_9EURY</name>
<keyword evidence="3" id="KW-1185">Reference proteome</keyword>
<dbReference type="InterPro" id="IPR018765">
    <property type="entry name" value="DUF2341"/>
</dbReference>
<protein>
    <recommendedName>
        <fullName evidence="1">DUF2341 domain-containing protein</fullName>
    </recommendedName>
</protein>
<dbReference type="KEGG" id="tbs:A3L01_00155"/>
<evidence type="ECO:0000313" key="3">
    <source>
        <dbReference type="Proteomes" id="UP000250272"/>
    </source>
</evidence>